<feature type="compositionally biased region" description="Low complexity" evidence="1">
    <location>
        <begin position="162"/>
        <end position="174"/>
    </location>
</feature>
<name>A0A086JED3_TOXGO</name>
<sequence length="279" mass="29994">MSLAGRSEGVSLCSFPLRHRFSPSLSTPFPGTPSSPRSPPSPSSTPSASSSSASCSSRSVSSPSSPLPVSLPLLSRLDMHARSAGERQPSADGRALQELESLDEKTFEVFVKPGRLETRGVSASSSGTQGEAPESLETRPRVRAAGDSAETRDSRGERMTEAAHSATGAATADARLGRGAGREQNEQTEGQMREEDDTDDEKDLVFRSTFRIPLESDGGRPLGVDREEVARSHMELARMQKTWRQVRETRNGFLSFLDGTPIEVGVREALCSTSKPRSC</sequence>
<gene>
    <name evidence="2" type="ORF">TGFOU_407230</name>
</gene>
<feature type="compositionally biased region" description="Low complexity" evidence="1">
    <location>
        <begin position="44"/>
        <end position="76"/>
    </location>
</feature>
<organism evidence="2 3">
    <name type="scientific">Toxoplasma gondii FOU</name>
    <dbReference type="NCBI Taxonomy" id="943167"/>
    <lineage>
        <taxon>Eukaryota</taxon>
        <taxon>Sar</taxon>
        <taxon>Alveolata</taxon>
        <taxon>Apicomplexa</taxon>
        <taxon>Conoidasida</taxon>
        <taxon>Coccidia</taxon>
        <taxon>Eucoccidiorida</taxon>
        <taxon>Eimeriorina</taxon>
        <taxon>Sarcocystidae</taxon>
        <taxon>Toxoplasma</taxon>
    </lineage>
</organism>
<dbReference type="AlphaFoldDB" id="A0A086JED3"/>
<feature type="compositionally biased region" description="Basic and acidic residues" evidence="1">
    <location>
        <begin position="149"/>
        <end position="161"/>
    </location>
</feature>
<protein>
    <submittedName>
        <fullName evidence="2">Uncharacterized protein</fullName>
    </submittedName>
</protein>
<evidence type="ECO:0000313" key="3">
    <source>
        <dbReference type="Proteomes" id="UP000028838"/>
    </source>
</evidence>
<evidence type="ECO:0000256" key="1">
    <source>
        <dbReference type="SAM" id="MobiDB-lite"/>
    </source>
</evidence>
<reference evidence="2 3" key="1">
    <citation type="submission" date="2014-07" db="EMBL/GenBank/DDBJ databases">
        <authorList>
            <person name="Sibley D."/>
            <person name="Venepally P."/>
            <person name="Karamycheva S."/>
            <person name="Hadjithomas M."/>
            <person name="Khan A."/>
            <person name="Brunk B."/>
            <person name="Roos D."/>
            <person name="Caler E."/>
            <person name="Lorenzi H."/>
        </authorList>
    </citation>
    <scope>NUCLEOTIDE SEQUENCE [LARGE SCALE GENOMIC DNA]</scope>
    <source>
        <strain evidence="2 3">FOU</strain>
    </source>
</reference>
<dbReference type="Proteomes" id="UP000028838">
    <property type="component" value="Unassembled WGS sequence"/>
</dbReference>
<feature type="region of interest" description="Disordered" evidence="1">
    <location>
        <begin position="114"/>
        <end position="202"/>
    </location>
</feature>
<proteinExistence type="predicted"/>
<dbReference type="VEuPathDB" id="ToxoDB:TGFOU_407230"/>
<accession>A0A086JED3</accession>
<comment type="caution">
    <text evidence="2">The sequence shown here is derived from an EMBL/GenBank/DDBJ whole genome shotgun (WGS) entry which is preliminary data.</text>
</comment>
<evidence type="ECO:0000313" key="2">
    <source>
        <dbReference type="EMBL" id="KFG30501.1"/>
    </source>
</evidence>
<dbReference type="EMBL" id="AEYH02003192">
    <property type="protein sequence ID" value="KFG30501.1"/>
    <property type="molecule type" value="Genomic_DNA"/>
</dbReference>
<feature type="region of interest" description="Disordered" evidence="1">
    <location>
        <begin position="23"/>
        <end position="99"/>
    </location>
</feature>
<feature type="compositionally biased region" description="Pro residues" evidence="1">
    <location>
        <begin position="30"/>
        <end position="43"/>
    </location>
</feature>